<evidence type="ECO:0000259" key="2">
    <source>
        <dbReference type="Pfam" id="PF00107"/>
    </source>
</evidence>
<dbReference type="PANTHER" id="PTHR43401:SF2">
    <property type="entry name" value="L-THREONINE 3-DEHYDROGENASE"/>
    <property type="match status" value="1"/>
</dbReference>
<evidence type="ECO:0000313" key="5">
    <source>
        <dbReference type="Proteomes" id="UP000474104"/>
    </source>
</evidence>
<name>A0A9X5C6X8_9FIRM</name>
<dbReference type="Pfam" id="PF08240">
    <property type="entry name" value="ADH_N"/>
    <property type="match status" value="1"/>
</dbReference>
<evidence type="ECO:0000259" key="3">
    <source>
        <dbReference type="Pfam" id="PF08240"/>
    </source>
</evidence>
<proteinExistence type="predicted"/>
<feature type="domain" description="Alcohol dehydrogenase-like C-terminal" evidence="2">
    <location>
        <begin position="180"/>
        <end position="306"/>
    </location>
</feature>
<accession>A0A9X5C6X8</accession>
<dbReference type="AlphaFoldDB" id="A0A9X5C6X8"/>
<evidence type="ECO:0000256" key="1">
    <source>
        <dbReference type="ARBA" id="ARBA00023002"/>
    </source>
</evidence>
<dbReference type="RefSeq" id="WP_004072617.1">
    <property type="nucleotide sequence ID" value="NZ_VIRB01000061.1"/>
</dbReference>
<dbReference type="SUPFAM" id="SSF50129">
    <property type="entry name" value="GroES-like"/>
    <property type="match status" value="1"/>
</dbReference>
<dbReference type="InterPro" id="IPR013154">
    <property type="entry name" value="ADH-like_N"/>
</dbReference>
<comment type="caution">
    <text evidence="4">The sequence shown here is derived from an EMBL/GenBank/DDBJ whole genome shotgun (WGS) entry which is preliminary data.</text>
</comment>
<gene>
    <name evidence="4" type="ORF">FMM80_09470</name>
</gene>
<reference evidence="4 5" key="1">
    <citation type="submission" date="2019-07" db="EMBL/GenBank/DDBJ databases">
        <title>Draft genome sequences of 15 bacterial species constituting the stable defined intestinal microbiota of the GM15 gnotobiotic mouse model.</title>
        <authorList>
            <person name="Elie C."/>
            <person name="Mathieu A."/>
            <person name="Saliou A."/>
            <person name="Darnaud M."/>
            <person name="Leulier F."/>
            <person name="Tamellini A."/>
        </authorList>
    </citation>
    <scope>NUCLEOTIDE SEQUENCE [LARGE SCALE GENOMIC DNA]</scope>
    <source>
        <strain evidence="5">ASF 502</strain>
    </source>
</reference>
<dbReference type="InterPro" id="IPR036291">
    <property type="entry name" value="NAD(P)-bd_dom_sf"/>
</dbReference>
<dbReference type="EMBL" id="VIRB01000061">
    <property type="protein sequence ID" value="NDO68896.1"/>
    <property type="molecule type" value="Genomic_DNA"/>
</dbReference>
<feature type="domain" description="Alcohol dehydrogenase-like N-terminal" evidence="3">
    <location>
        <begin position="29"/>
        <end position="131"/>
    </location>
</feature>
<dbReference type="Gene3D" id="3.90.180.10">
    <property type="entry name" value="Medium-chain alcohol dehydrogenases, catalytic domain"/>
    <property type="match status" value="1"/>
</dbReference>
<dbReference type="InterPro" id="IPR011032">
    <property type="entry name" value="GroES-like_sf"/>
</dbReference>
<keyword evidence="1" id="KW-0560">Oxidoreductase</keyword>
<dbReference type="Proteomes" id="UP000474104">
    <property type="component" value="Unassembled WGS sequence"/>
</dbReference>
<dbReference type="GO" id="GO:0016491">
    <property type="term" value="F:oxidoreductase activity"/>
    <property type="evidence" value="ECO:0007669"/>
    <property type="project" value="UniProtKB-KW"/>
</dbReference>
<dbReference type="Pfam" id="PF00107">
    <property type="entry name" value="ADH_zinc_N"/>
    <property type="match status" value="1"/>
</dbReference>
<dbReference type="InterPro" id="IPR050129">
    <property type="entry name" value="Zn_alcohol_dh"/>
</dbReference>
<dbReference type="InterPro" id="IPR013149">
    <property type="entry name" value="ADH-like_C"/>
</dbReference>
<dbReference type="Gene3D" id="3.40.50.720">
    <property type="entry name" value="NAD(P)-binding Rossmann-like Domain"/>
    <property type="match status" value="1"/>
</dbReference>
<evidence type="ECO:0000313" key="4">
    <source>
        <dbReference type="EMBL" id="NDO68896.1"/>
    </source>
</evidence>
<dbReference type="PANTHER" id="PTHR43401">
    <property type="entry name" value="L-THREONINE 3-DEHYDROGENASE"/>
    <property type="match status" value="1"/>
</dbReference>
<dbReference type="OrthoDB" id="9787435at2"/>
<sequence length="354" mass="38557">MKGTMKAAVFKGVEQIEVEERPIPECPEDGILIRVYACGICGSDVRNYHNGLKDGITGQIMGHEIAGEIVEAGMRQEYFKKGERVALAPDVSCGHCWYCKRGMVNLCEHHRMLGTHFPGGYAQYLALPAEVLRHGFVEPIPKGMSYEHAAFAETCSAVIACQKRNRVSMGDTVVIIGDGPVGCLHCEVARARGAKKIILIGRDKLEMARSFHPDVLLDGTQPAEKLVGTVRNETDGIGADIVICAVPTAAVQQEALEMVRKQGTVVIYGGVPKNRQDTVLDSNRIHYGEITVTGAFSYPASGLSDALSALEAGSIHAERYINARVSLMEVEKGMEMIEKGRALKVMIDPWMDES</sequence>
<organism evidence="4 5">
    <name type="scientific">Schaedlerella arabinosiphila</name>
    <dbReference type="NCBI Taxonomy" id="2044587"/>
    <lineage>
        <taxon>Bacteria</taxon>
        <taxon>Bacillati</taxon>
        <taxon>Bacillota</taxon>
        <taxon>Clostridia</taxon>
        <taxon>Lachnospirales</taxon>
        <taxon>Lachnospiraceae</taxon>
        <taxon>Schaedlerella</taxon>
    </lineage>
</organism>
<protein>
    <submittedName>
        <fullName evidence="4">Zinc-binding dehydrogenase</fullName>
    </submittedName>
</protein>
<dbReference type="SUPFAM" id="SSF51735">
    <property type="entry name" value="NAD(P)-binding Rossmann-fold domains"/>
    <property type="match status" value="1"/>
</dbReference>